<dbReference type="Gene3D" id="3.30.830.10">
    <property type="entry name" value="Metalloenzyme, LuxS/M16 peptidase-like"/>
    <property type="match status" value="2"/>
</dbReference>
<evidence type="ECO:0000256" key="2">
    <source>
        <dbReference type="SAM" id="MobiDB-lite"/>
    </source>
</evidence>
<dbReference type="Proteomes" id="UP000317691">
    <property type="component" value="Unassembled WGS sequence"/>
</dbReference>
<organism evidence="5 6">
    <name type="scientific">Eiseniibacteriota bacterium</name>
    <dbReference type="NCBI Taxonomy" id="2212470"/>
    <lineage>
        <taxon>Bacteria</taxon>
        <taxon>Candidatus Eiseniibacteriota</taxon>
    </lineage>
</organism>
<dbReference type="Pfam" id="PF00675">
    <property type="entry name" value="Peptidase_M16"/>
    <property type="match status" value="1"/>
</dbReference>
<dbReference type="InterPro" id="IPR050361">
    <property type="entry name" value="MPP/UQCRC_Complex"/>
</dbReference>
<dbReference type="InterPro" id="IPR007863">
    <property type="entry name" value="Peptidase_M16_C"/>
</dbReference>
<feature type="domain" description="Peptidase M16 N-terminal" evidence="3">
    <location>
        <begin position="97"/>
        <end position="237"/>
    </location>
</feature>
<proteinExistence type="inferred from homology"/>
<gene>
    <name evidence="5" type="ORF">E6K79_07275</name>
</gene>
<evidence type="ECO:0000259" key="4">
    <source>
        <dbReference type="Pfam" id="PF05193"/>
    </source>
</evidence>
<dbReference type="AlphaFoldDB" id="A0A538TMI7"/>
<feature type="compositionally biased region" description="Low complexity" evidence="2">
    <location>
        <begin position="20"/>
        <end position="29"/>
    </location>
</feature>
<evidence type="ECO:0000313" key="6">
    <source>
        <dbReference type="Proteomes" id="UP000317691"/>
    </source>
</evidence>
<feature type="compositionally biased region" description="Basic and acidic residues" evidence="2">
    <location>
        <begin position="33"/>
        <end position="47"/>
    </location>
</feature>
<evidence type="ECO:0000313" key="5">
    <source>
        <dbReference type="EMBL" id="TMQ64831.1"/>
    </source>
</evidence>
<dbReference type="PANTHER" id="PTHR11851:SF49">
    <property type="entry name" value="MITOCHONDRIAL-PROCESSING PEPTIDASE SUBUNIT ALPHA"/>
    <property type="match status" value="1"/>
</dbReference>
<dbReference type="InterPro" id="IPR011765">
    <property type="entry name" value="Pept_M16_N"/>
</dbReference>
<comment type="caution">
    <text evidence="5">The sequence shown here is derived from an EMBL/GenBank/DDBJ whole genome shotgun (WGS) entry which is preliminary data.</text>
</comment>
<evidence type="ECO:0000259" key="3">
    <source>
        <dbReference type="Pfam" id="PF00675"/>
    </source>
</evidence>
<comment type="similarity">
    <text evidence="1">Belongs to the peptidase M16 family.</text>
</comment>
<feature type="domain" description="Peptidase M16 C-terminal" evidence="4">
    <location>
        <begin position="244"/>
        <end position="417"/>
    </location>
</feature>
<dbReference type="InterPro" id="IPR011249">
    <property type="entry name" value="Metalloenz_LuxS/M16"/>
</dbReference>
<sequence length="500" mass="53751">MRTIRSWPLRIPAADAAAVGTGAGTARAAGRSRRADNGVSDRIENRPTEASASVGVSGGATGSSPVRLARAAAMTEESRFSRAVLPSGVVILGERMDSVRSVAVGAWVRVGSRHESAREAGMTHFLEHVVFKGTRHRDALQIALAIESVGGHLDAFTGREVTCLNARVLEEDLDLAVDVLADLALGPRLDPVEIEREKNVIAEEIHNYEDTPDDRVHDLFSELVWRGHPLGNRILGTVETVTGFTRDAIAAYHARCYTAPSILISVAGRFAWDQVVAVVAEKFGAAPAGSRIPAPAASTDGRGVVHQVKDLSQLYLCVGATGLPHEHPDRYALVLLSTILGGGMSSRLFQRVREQEGLAYSVYTYADSYSDAGIFCASMSVQPVHGRRAIQLTLDEFARVADERIPEAELASAKAQLKGNLLLGLESTTNQMTRLARSEIYSGRYVPVDELIASVDRITDDDVRRVAGELLSRDRLCLVALGSKTEKVFEASDLIPGAVA</sequence>
<accession>A0A538TMI7</accession>
<protein>
    <submittedName>
        <fullName evidence="5">Insulinase family protein</fullName>
    </submittedName>
</protein>
<dbReference type="EMBL" id="VBOZ01000017">
    <property type="protein sequence ID" value="TMQ64831.1"/>
    <property type="molecule type" value="Genomic_DNA"/>
</dbReference>
<dbReference type="SUPFAM" id="SSF63411">
    <property type="entry name" value="LuxS/MPP-like metallohydrolase"/>
    <property type="match status" value="2"/>
</dbReference>
<dbReference type="Pfam" id="PF05193">
    <property type="entry name" value="Peptidase_M16_C"/>
    <property type="match status" value="1"/>
</dbReference>
<dbReference type="PANTHER" id="PTHR11851">
    <property type="entry name" value="METALLOPROTEASE"/>
    <property type="match status" value="1"/>
</dbReference>
<feature type="region of interest" description="Disordered" evidence="2">
    <location>
        <begin position="20"/>
        <end position="62"/>
    </location>
</feature>
<dbReference type="GO" id="GO:0046872">
    <property type="term" value="F:metal ion binding"/>
    <property type="evidence" value="ECO:0007669"/>
    <property type="project" value="InterPro"/>
</dbReference>
<name>A0A538TMI7_UNCEI</name>
<reference evidence="5 6" key="1">
    <citation type="journal article" date="2019" name="Nat. Microbiol.">
        <title>Mediterranean grassland soil C-N compound turnover is dependent on rainfall and depth, and is mediated by genomically divergent microorganisms.</title>
        <authorList>
            <person name="Diamond S."/>
            <person name="Andeer P.F."/>
            <person name="Li Z."/>
            <person name="Crits-Christoph A."/>
            <person name="Burstein D."/>
            <person name="Anantharaman K."/>
            <person name="Lane K.R."/>
            <person name="Thomas B.C."/>
            <person name="Pan C."/>
            <person name="Northen T.R."/>
            <person name="Banfield J.F."/>
        </authorList>
    </citation>
    <scope>NUCLEOTIDE SEQUENCE [LARGE SCALE GENOMIC DNA]</scope>
    <source>
        <strain evidence="5">WS_9</strain>
    </source>
</reference>
<evidence type="ECO:0000256" key="1">
    <source>
        <dbReference type="ARBA" id="ARBA00007261"/>
    </source>
</evidence>